<name>A0A916JAU8_9BACT</name>
<dbReference type="Proteomes" id="UP000680038">
    <property type="component" value="Unassembled WGS sequence"/>
</dbReference>
<sequence length="51" mass="6087">MWNHGRILPPILWLFFRIIKFLISKKAGLNFHEAGFFDIDPNDLQSPFHFT</sequence>
<keyword evidence="2" id="KW-1185">Reference proteome</keyword>
<comment type="caution">
    <text evidence="1">The sequence shown here is derived from an EMBL/GenBank/DDBJ whole genome shotgun (WGS) entry which is preliminary data.</text>
</comment>
<reference evidence="1" key="1">
    <citation type="submission" date="2021-04" db="EMBL/GenBank/DDBJ databases">
        <authorList>
            <person name="Rodrigo-Torres L."/>
            <person name="Arahal R. D."/>
            <person name="Lucena T."/>
        </authorList>
    </citation>
    <scope>NUCLEOTIDE SEQUENCE</scope>
    <source>
        <strain evidence="1">CECT 9275</strain>
    </source>
</reference>
<organism evidence="1 2">
    <name type="scientific">Dyadobacter helix</name>
    <dbReference type="NCBI Taxonomy" id="2822344"/>
    <lineage>
        <taxon>Bacteria</taxon>
        <taxon>Pseudomonadati</taxon>
        <taxon>Bacteroidota</taxon>
        <taxon>Cytophagia</taxon>
        <taxon>Cytophagales</taxon>
        <taxon>Spirosomataceae</taxon>
        <taxon>Dyadobacter</taxon>
    </lineage>
</organism>
<gene>
    <name evidence="1" type="ORF">DYBT9275_01584</name>
</gene>
<accession>A0A916JAU8</accession>
<dbReference type="AlphaFoldDB" id="A0A916JAU8"/>
<dbReference type="EMBL" id="CAJRAF010000001">
    <property type="protein sequence ID" value="CAG4995228.1"/>
    <property type="molecule type" value="Genomic_DNA"/>
</dbReference>
<protein>
    <submittedName>
        <fullName evidence="1">Uncharacterized protein</fullName>
    </submittedName>
</protein>
<evidence type="ECO:0000313" key="1">
    <source>
        <dbReference type="EMBL" id="CAG4995228.1"/>
    </source>
</evidence>
<evidence type="ECO:0000313" key="2">
    <source>
        <dbReference type="Proteomes" id="UP000680038"/>
    </source>
</evidence>
<proteinExistence type="predicted"/>